<dbReference type="Proteomes" id="UP000659124">
    <property type="component" value="Unassembled WGS sequence"/>
</dbReference>
<dbReference type="InterPro" id="IPR059206">
    <property type="entry name" value="Sll1717-like"/>
</dbReference>
<evidence type="ECO:0000313" key="1">
    <source>
        <dbReference type="EMBL" id="MBC9935064.1"/>
    </source>
</evidence>
<protein>
    <recommendedName>
        <fullName evidence="3">ATP-binding protein</fullName>
    </recommendedName>
</protein>
<comment type="caution">
    <text evidence="1">The sequence shown here is derived from an EMBL/GenBank/DDBJ whole genome shotgun (WGS) entry which is preliminary data.</text>
</comment>
<proteinExistence type="predicted"/>
<evidence type="ECO:0000313" key="2">
    <source>
        <dbReference type="Proteomes" id="UP000659124"/>
    </source>
</evidence>
<accession>A0ABR7TZY8</accession>
<organism evidence="1 2">
    <name type="scientific">Chitinophaga qingshengii</name>
    <dbReference type="NCBI Taxonomy" id="1569794"/>
    <lineage>
        <taxon>Bacteria</taxon>
        <taxon>Pseudomonadati</taxon>
        <taxon>Bacteroidota</taxon>
        <taxon>Chitinophagia</taxon>
        <taxon>Chitinophagales</taxon>
        <taxon>Chitinophagaceae</taxon>
        <taxon>Chitinophaga</taxon>
    </lineage>
</organism>
<gene>
    <name evidence="1" type="ORF">ICL07_32100</name>
</gene>
<evidence type="ECO:0008006" key="3">
    <source>
        <dbReference type="Google" id="ProtNLM"/>
    </source>
</evidence>
<keyword evidence="2" id="KW-1185">Reference proteome</keyword>
<sequence>MVATNNLLKEIADTWKLEAKQENNIRYFFHIDESKKVLSGERFYVIGRKGSGKSAISEYILNLPKVDIEKGYNIFTEKLSFKNFPFNELYSLGNDKYTQPNQYITIWKYIIYSCICRLVVKNESIDSEVRKVLEKLYPPDPVKSLSRLIDKWTTKEFGAQILGTGGNIKVDQISSFQDLSWIEKTNILEDIIEQYIDTSKYYVVFDELDEDYRVFENPKEQQQYINLITSLFKAVQDVKSIFRDKKEVICPIVFLRDDIYNLIKDTDKNKWGDFKISLEWDEDKIKRMLAFRISKAIDPNGDVLPFDVAWAKVFKREEVSMGDGGNKRMNIFDYITLSTQLRPRDYIKYIQVCSERTSSEGGARITAKTVKSLDKAFSNYLRDEIVDEVHALLPDIINILSIISQIRKWNFSIQEFKDTYNSYYKNKTVTNGNVDYVLQMMFDFSVIGNRPKNRFVSFFKYSNPEARFNFQENIVIHRGLFKALQIL</sequence>
<name>A0ABR7TZY8_9BACT</name>
<reference evidence="1 2" key="1">
    <citation type="submission" date="2020-09" db="EMBL/GenBank/DDBJ databases">
        <title>Genome sequences of type strains of Chitinophaga qingshengii and Chitinophaga varians.</title>
        <authorList>
            <person name="Kittiwongwattana C."/>
        </authorList>
    </citation>
    <scope>NUCLEOTIDE SEQUENCE [LARGE SCALE GENOMIC DNA]</scope>
    <source>
        <strain evidence="1 2">JCM 30026</strain>
    </source>
</reference>
<dbReference type="NCBIfam" id="NF047389">
    <property type="entry name" value="ATPase_Sll1717"/>
    <property type="match status" value="1"/>
</dbReference>
<dbReference type="RefSeq" id="WP_188092157.1">
    <property type="nucleotide sequence ID" value="NZ_JACVFC010000007.1"/>
</dbReference>
<dbReference type="EMBL" id="JACVFC010000007">
    <property type="protein sequence ID" value="MBC9935064.1"/>
    <property type="molecule type" value="Genomic_DNA"/>
</dbReference>